<proteinExistence type="predicted"/>
<evidence type="ECO:0000313" key="2">
    <source>
        <dbReference type="Proteomes" id="UP000005845"/>
    </source>
</evidence>
<name>H5U0Q1_9ACTN</name>
<sequence length="143" mass="16192">MWISGKPSYRVPPVVEVWPGPENRAIESPRDPSCIKWTCSPKDWDGQLAIDTDRAPFEVVVTRYQSVGDDGLPRELMQRCQYGRGCEPCSIYEDADDRGLVVDLRESINTDYPYMLIQLTWTNQSSNAGYARDSFVVLAVEAL</sequence>
<comment type="caution">
    <text evidence="1">The sequence shown here is derived from an EMBL/GenBank/DDBJ whole genome shotgun (WGS) entry which is preliminary data.</text>
</comment>
<evidence type="ECO:0000313" key="1">
    <source>
        <dbReference type="EMBL" id="GAB39319.1"/>
    </source>
</evidence>
<reference evidence="1 2" key="1">
    <citation type="submission" date="2012-02" db="EMBL/GenBank/DDBJ databases">
        <title>Whole genome shotgun sequence of Gordonia sputi NBRC 100414.</title>
        <authorList>
            <person name="Yoshida I."/>
            <person name="Hosoyama A."/>
            <person name="Tsuchikane K."/>
            <person name="Katsumata H."/>
            <person name="Yamazaki S."/>
            <person name="Fujita N."/>
        </authorList>
    </citation>
    <scope>NUCLEOTIDE SEQUENCE [LARGE SCALE GENOMIC DNA]</scope>
    <source>
        <strain evidence="1 2">NBRC 100414</strain>
    </source>
</reference>
<protein>
    <submittedName>
        <fullName evidence="1">Uncharacterized protein</fullName>
    </submittedName>
</protein>
<organism evidence="1 2">
    <name type="scientific">Gordonia sputi NBRC 100414</name>
    <dbReference type="NCBI Taxonomy" id="1089453"/>
    <lineage>
        <taxon>Bacteria</taxon>
        <taxon>Bacillati</taxon>
        <taxon>Actinomycetota</taxon>
        <taxon>Actinomycetes</taxon>
        <taxon>Mycobacteriales</taxon>
        <taxon>Gordoniaceae</taxon>
        <taxon>Gordonia</taxon>
    </lineage>
</organism>
<accession>H5U0Q1</accession>
<dbReference type="EMBL" id="BAFC01000062">
    <property type="protein sequence ID" value="GAB39319.1"/>
    <property type="molecule type" value="Genomic_DNA"/>
</dbReference>
<dbReference type="AlphaFoldDB" id="H5U0Q1"/>
<keyword evidence="2" id="KW-1185">Reference proteome</keyword>
<dbReference type="Proteomes" id="UP000005845">
    <property type="component" value="Unassembled WGS sequence"/>
</dbReference>
<gene>
    <name evidence="1" type="ORF">GOSPT_062_00540</name>
</gene>